<dbReference type="AlphaFoldDB" id="A0ABD1F4R6"/>
<proteinExistence type="predicted"/>
<organism evidence="1 2">
    <name type="scientific">Hypothenemus hampei</name>
    <name type="common">Coffee berry borer</name>
    <dbReference type="NCBI Taxonomy" id="57062"/>
    <lineage>
        <taxon>Eukaryota</taxon>
        <taxon>Metazoa</taxon>
        <taxon>Ecdysozoa</taxon>
        <taxon>Arthropoda</taxon>
        <taxon>Hexapoda</taxon>
        <taxon>Insecta</taxon>
        <taxon>Pterygota</taxon>
        <taxon>Neoptera</taxon>
        <taxon>Endopterygota</taxon>
        <taxon>Coleoptera</taxon>
        <taxon>Polyphaga</taxon>
        <taxon>Cucujiformia</taxon>
        <taxon>Curculionidae</taxon>
        <taxon>Scolytinae</taxon>
        <taxon>Hypothenemus</taxon>
    </lineage>
</organism>
<dbReference type="Proteomes" id="UP001566132">
    <property type="component" value="Unassembled WGS sequence"/>
</dbReference>
<keyword evidence="2" id="KW-1185">Reference proteome</keyword>
<reference evidence="1 2" key="1">
    <citation type="submission" date="2024-05" db="EMBL/GenBank/DDBJ databases">
        <title>Genetic variation in Jamaican populations of the coffee berry borer (Hypothenemus hampei).</title>
        <authorList>
            <person name="Errbii M."/>
            <person name="Myrie A."/>
        </authorList>
    </citation>
    <scope>NUCLEOTIDE SEQUENCE [LARGE SCALE GENOMIC DNA]</scope>
    <source>
        <strain evidence="1">JA-Hopewell-2020-01-JO</strain>
        <tissue evidence="1">Whole body</tissue>
    </source>
</reference>
<evidence type="ECO:0000313" key="1">
    <source>
        <dbReference type="EMBL" id="KAL1509710.1"/>
    </source>
</evidence>
<gene>
    <name evidence="1" type="ORF">ABEB36_004406</name>
</gene>
<accession>A0ABD1F4R6</accession>
<dbReference type="EMBL" id="JBDJPC010000003">
    <property type="protein sequence ID" value="KAL1509710.1"/>
    <property type="molecule type" value="Genomic_DNA"/>
</dbReference>
<name>A0ABD1F4R6_HYPHA</name>
<sequence length="266" mass="29901">MESDCEFCKSIMEKMRQQISSILNRFPGFGGNNSTEDVLPFAEGLPSSIFPSLDGIDLSKGNTSSITKVIDGHTVVINETEYKNENDFGGTFFKVRIIDVKPDSSEVTTEKEAEAVTDSVESKDREEIANSMENEIVKSKEVETEHADYVLTFNGFEPSNDPYKNIETFDEVATSNPQSTGNQWQDIGTEWENVKPVDTVDSNSIQTETIQEKEYTNQRPIDLSRDTFVNDLLAERGAPIESDAEVFLVEDFKNSRPINKSIDPRR</sequence>
<comment type="caution">
    <text evidence="1">The sequence shown here is derived from an EMBL/GenBank/DDBJ whole genome shotgun (WGS) entry which is preliminary data.</text>
</comment>
<protein>
    <submittedName>
        <fullName evidence="1">Uncharacterized protein</fullName>
    </submittedName>
</protein>
<evidence type="ECO:0000313" key="2">
    <source>
        <dbReference type="Proteomes" id="UP001566132"/>
    </source>
</evidence>